<evidence type="ECO:0000256" key="4">
    <source>
        <dbReference type="ARBA" id="ARBA00023125"/>
    </source>
</evidence>
<dbReference type="PANTHER" id="PTHR12748:SF0">
    <property type="entry name" value="ORIGIN RECOGNITION COMPLEX SUBUNIT 3"/>
    <property type="match status" value="1"/>
</dbReference>
<feature type="compositionally biased region" description="Acidic residues" evidence="6">
    <location>
        <begin position="247"/>
        <end position="258"/>
    </location>
</feature>
<dbReference type="PANTHER" id="PTHR12748">
    <property type="entry name" value="ORIGIN RECOGNITION COMPLEX SUBUNIT 3"/>
    <property type="match status" value="1"/>
</dbReference>
<dbReference type="GO" id="GO:0005656">
    <property type="term" value="C:nuclear pre-replicative complex"/>
    <property type="evidence" value="ECO:0007669"/>
    <property type="project" value="TreeGrafter"/>
</dbReference>
<dbReference type="PROSITE" id="PS50174">
    <property type="entry name" value="G_PATCH"/>
    <property type="match status" value="1"/>
</dbReference>
<dbReference type="STRING" id="321146.A0A139HYZ3"/>
<dbReference type="SMART" id="SM01173">
    <property type="entry name" value="DUF4187"/>
    <property type="match status" value="1"/>
</dbReference>
<organism evidence="8 9">
    <name type="scientific">Pseudocercospora eumusae</name>
    <dbReference type="NCBI Taxonomy" id="321146"/>
    <lineage>
        <taxon>Eukaryota</taxon>
        <taxon>Fungi</taxon>
        <taxon>Dikarya</taxon>
        <taxon>Ascomycota</taxon>
        <taxon>Pezizomycotina</taxon>
        <taxon>Dothideomycetes</taxon>
        <taxon>Dothideomycetidae</taxon>
        <taxon>Mycosphaerellales</taxon>
        <taxon>Mycosphaerellaceae</taxon>
        <taxon>Pseudocercospora</taxon>
    </lineage>
</organism>
<keyword evidence="4" id="KW-0238">DNA-binding</keyword>
<dbReference type="OrthoDB" id="10265211at2759"/>
<reference evidence="8 9" key="1">
    <citation type="submission" date="2015-07" db="EMBL/GenBank/DDBJ databases">
        <title>Comparative genomics of the Sigatoka disease complex on banana suggests a link between parallel evolutionary changes in Pseudocercospora fijiensis and Pseudocercospora eumusae and increased virulence on the banana host.</title>
        <authorList>
            <person name="Chang T.-C."/>
            <person name="Salvucci A."/>
            <person name="Crous P.W."/>
            <person name="Stergiopoulos I."/>
        </authorList>
    </citation>
    <scope>NUCLEOTIDE SEQUENCE [LARGE SCALE GENOMIC DNA]</scope>
    <source>
        <strain evidence="8 9">CBS 114824</strain>
    </source>
</reference>
<dbReference type="SMART" id="SM00443">
    <property type="entry name" value="G_patch"/>
    <property type="match status" value="1"/>
</dbReference>
<dbReference type="InterPro" id="IPR045667">
    <property type="entry name" value="ORC3_N"/>
</dbReference>
<dbReference type="GO" id="GO:0005664">
    <property type="term" value="C:nuclear origin of replication recognition complex"/>
    <property type="evidence" value="ECO:0007669"/>
    <property type="project" value="InterPro"/>
</dbReference>
<dbReference type="EMBL" id="LFZN01000001">
    <property type="protein sequence ID" value="KXT07684.1"/>
    <property type="molecule type" value="Genomic_DNA"/>
</dbReference>
<evidence type="ECO:0000313" key="8">
    <source>
        <dbReference type="EMBL" id="KXT07684.1"/>
    </source>
</evidence>
<dbReference type="AlphaFoldDB" id="A0A139HYZ3"/>
<dbReference type="GO" id="GO:0006270">
    <property type="term" value="P:DNA replication initiation"/>
    <property type="evidence" value="ECO:0007669"/>
    <property type="project" value="TreeGrafter"/>
</dbReference>
<evidence type="ECO:0000256" key="5">
    <source>
        <dbReference type="ARBA" id="ARBA00023242"/>
    </source>
</evidence>
<feature type="region of interest" description="Disordered" evidence="6">
    <location>
        <begin position="166"/>
        <end position="199"/>
    </location>
</feature>
<feature type="domain" description="G-patch" evidence="7">
    <location>
        <begin position="65"/>
        <end position="110"/>
    </location>
</feature>
<feature type="compositionally biased region" description="Basic and acidic residues" evidence="6">
    <location>
        <begin position="31"/>
        <end position="55"/>
    </location>
</feature>
<protein>
    <recommendedName>
        <fullName evidence="7">G-patch domain-containing protein</fullName>
    </recommendedName>
</protein>
<proteinExistence type="inferred from homology"/>
<name>A0A139HYZ3_9PEZI</name>
<accession>A0A139HYZ3</accession>
<evidence type="ECO:0000256" key="3">
    <source>
        <dbReference type="ARBA" id="ARBA00022705"/>
    </source>
</evidence>
<dbReference type="GO" id="GO:0003688">
    <property type="term" value="F:DNA replication origin binding"/>
    <property type="evidence" value="ECO:0007669"/>
    <property type="project" value="TreeGrafter"/>
</dbReference>
<feature type="region of interest" description="Disordered" evidence="6">
    <location>
        <begin position="1"/>
        <end position="55"/>
    </location>
</feature>
<dbReference type="Pfam" id="PF07034">
    <property type="entry name" value="ORC3_N"/>
    <property type="match status" value="1"/>
</dbReference>
<keyword evidence="5" id="KW-0539">Nucleus</keyword>
<evidence type="ECO:0000313" key="9">
    <source>
        <dbReference type="Proteomes" id="UP000070133"/>
    </source>
</evidence>
<gene>
    <name evidence="8" type="ORF">AC578_10265</name>
</gene>
<comment type="similarity">
    <text evidence="2">Belongs to the ORC3 family.</text>
</comment>
<comment type="subcellular location">
    <subcellularLocation>
        <location evidence="1">Nucleus</location>
    </subcellularLocation>
</comment>
<dbReference type="CDD" id="cd20704">
    <property type="entry name" value="Orc3"/>
    <property type="match status" value="2"/>
</dbReference>
<evidence type="ECO:0000256" key="6">
    <source>
        <dbReference type="SAM" id="MobiDB-lite"/>
    </source>
</evidence>
<dbReference type="Pfam" id="PF13821">
    <property type="entry name" value="DUF4187"/>
    <property type="match status" value="1"/>
</dbReference>
<sequence length="970" mass="109991">MADEEEDDYLSMTFDDAPAKKETSLQRTTRLKKEAAERGKVKSKAERKEEDRQRLENALATEIDSSNKGAQMMAKMGFRGGALGKVEGARTRPIEVNIKEDRGGIGMESDKKRKLREAAEALGVQEKKTKLNEDDYRERNRLEAEEKRKEGQWWSAMRILEGFEIDAKPEGEVSTSQANSKKADTAPTDGKNNTPLKSITLFRRPLAKDRLEKERERRMRYDLDQSLSRRDDYTEEDKDDNLAFGTEVEEDLDEEDPELDEYEALPISERLDKVLIHLREKHNYCFWCKYRCQMHINYTRLHQPIMEYEKCYVFQPVDDRPAKRRRLHEQGLQSSWQSRKSAYRNVWHSKQEQIDARLDVMNAATVTDIAQFLDSSENFTQQEKIPTALVLAGANSALRSSIVSQVSLQPGFKARRCLVSISSGTGTNLKNLLKSIIQKATLRTTDDDEDEVEEGTTSRRGTKLLNYDLQILRDHVEERQLRQIVIAFEDTEAFDNDRLSELITLLAYWQDRIPFALLFNIATSVEFLQQRLSNEAVRCLDGRIFDAAVSSDETEQVFDAITDAETALWLGPNLMSSVLDRQSDYIQGIDSLSDAAQYAYMSQHYANATTLFLDSELLFNAVPSDHFEALRTLPSFRRCAEEFLEQGETKHLRQLLDSDRALFDFTKQAVQVGRAKIASALMVCQIIRHIQQQVPYTKVSSKSGLYIQMMSGKLAGSPLLRSLLLSIKKLPSNLALKVMAAVRESVLPDGLDSEVLALETELASLVGNVGGAQQQPLRSEDDLKNSTLRTTVVAQKVELSKQKSALSKQDAAYTTLVRRFADALENHFADVLINPKELPMNEIFLYDFRSPHREVFTPRPRHAVERALAAPHDYLDCECCASDQESEEATLAATQPATAVLYQLYLESGNIINANDLWQAFQAVIGDSVEGEAAAMALYQRAMAELKYLGLVKATRKKVDHVAKVAWRGL</sequence>
<dbReference type="InterPro" id="IPR025239">
    <property type="entry name" value="DUF4187"/>
</dbReference>
<dbReference type="Pfam" id="PF01585">
    <property type="entry name" value="G-patch"/>
    <property type="match status" value="1"/>
</dbReference>
<evidence type="ECO:0000259" key="7">
    <source>
        <dbReference type="PROSITE" id="PS50174"/>
    </source>
</evidence>
<dbReference type="Proteomes" id="UP000070133">
    <property type="component" value="Unassembled WGS sequence"/>
</dbReference>
<dbReference type="InterPro" id="IPR020795">
    <property type="entry name" value="ORC3"/>
</dbReference>
<dbReference type="GO" id="GO:0031261">
    <property type="term" value="C:DNA replication preinitiation complex"/>
    <property type="evidence" value="ECO:0007669"/>
    <property type="project" value="TreeGrafter"/>
</dbReference>
<keyword evidence="9" id="KW-1185">Reference proteome</keyword>
<dbReference type="InterPro" id="IPR000467">
    <property type="entry name" value="G_patch_dom"/>
</dbReference>
<evidence type="ECO:0000256" key="2">
    <source>
        <dbReference type="ARBA" id="ARBA00010977"/>
    </source>
</evidence>
<feature type="region of interest" description="Disordered" evidence="6">
    <location>
        <begin position="230"/>
        <end position="258"/>
    </location>
</feature>
<dbReference type="InterPro" id="IPR040855">
    <property type="entry name" value="ORC_WH_C"/>
</dbReference>
<evidence type="ECO:0000256" key="1">
    <source>
        <dbReference type="ARBA" id="ARBA00004123"/>
    </source>
</evidence>
<keyword evidence="3" id="KW-0235">DNA replication</keyword>
<comment type="caution">
    <text evidence="8">The sequence shown here is derived from an EMBL/GenBank/DDBJ whole genome shotgun (WGS) entry which is preliminary data.</text>
</comment>
<dbReference type="Pfam" id="PF18137">
    <property type="entry name" value="WHD_ORC"/>
    <property type="match status" value="1"/>
</dbReference>